<dbReference type="InterPro" id="IPR032710">
    <property type="entry name" value="NTF2-like_dom_sf"/>
</dbReference>
<dbReference type="EMBL" id="BAABAV010000001">
    <property type="protein sequence ID" value="GAA4268386.1"/>
    <property type="molecule type" value="Genomic_DNA"/>
</dbReference>
<evidence type="ECO:0000313" key="4">
    <source>
        <dbReference type="Proteomes" id="UP001500027"/>
    </source>
</evidence>
<gene>
    <name evidence="3" type="ORF">GCM10022257_04870</name>
</gene>
<feature type="region of interest" description="Disordered" evidence="1">
    <location>
        <begin position="145"/>
        <end position="166"/>
    </location>
</feature>
<organism evidence="3 4">
    <name type="scientific">Hyunsoonleella aestuarii</name>
    <dbReference type="NCBI Taxonomy" id="912802"/>
    <lineage>
        <taxon>Bacteria</taxon>
        <taxon>Pseudomonadati</taxon>
        <taxon>Bacteroidota</taxon>
        <taxon>Flavobacteriia</taxon>
        <taxon>Flavobacteriales</taxon>
        <taxon>Flavobacteriaceae</taxon>
    </lineage>
</organism>
<dbReference type="SUPFAM" id="SSF54427">
    <property type="entry name" value="NTF2-like"/>
    <property type="match status" value="1"/>
</dbReference>
<accession>A0ABP8E801</accession>
<reference evidence="4" key="1">
    <citation type="journal article" date="2019" name="Int. J. Syst. Evol. Microbiol.">
        <title>The Global Catalogue of Microorganisms (GCM) 10K type strain sequencing project: providing services to taxonomists for standard genome sequencing and annotation.</title>
        <authorList>
            <consortium name="The Broad Institute Genomics Platform"/>
            <consortium name="The Broad Institute Genome Sequencing Center for Infectious Disease"/>
            <person name="Wu L."/>
            <person name="Ma J."/>
        </authorList>
    </citation>
    <scope>NUCLEOTIDE SEQUENCE [LARGE SCALE GENOMIC DNA]</scope>
    <source>
        <strain evidence="4">JCM 17452</strain>
    </source>
</reference>
<evidence type="ECO:0000256" key="1">
    <source>
        <dbReference type="SAM" id="MobiDB-lite"/>
    </source>
</evidence>
<evidence type="ECO:0000313" key="3">
    <source>
        <dbReference type="EMBL" id="GAA4268386.1"/>
    </source>
</evidence>
<name>A0ABP8E801_9FLAO</name>
<sequence length="166" mass="18638">MKTKVLIISLLVSILIINCSESSKDVTNEIVEANKVFAEFFNAHNGKAIGELYTEKGRLFPANSPVIEGREAIGSFWNTVFAMGIDNATLTTLHVESYENTAIEEGEYNLFDTGGKKLDEGKYIIIWKNIDGKWHLDRDIFSSNIPLPVPQEEEPPSSEDQDEKEQ</sequence>
<protein>
    <recommendedName>
        <fullName evidence="2">DUF4440 domain-containing protein</fullName>
    </recommendedName>
</protein>
<dbReference type="RefSeq" id="WP_139001655.1">
    <property type="nucleotide sequence ID" value="NZ_BAABAV010000001.1"/>
</dbReference>
<feature type="domain" description="DUF4440" evidence="2">
    <location>
        <begin position="36"/>
        <end position="135"/>
    </location>
</feature>
<dbReference type="Proteomes" id="UP001500027">
    <property type="component" value="Unassembled WGS sequence"/>
</dbReference>
<comment type="caution">
    <text evidence="3">The sequence shown here is derived from an EMBL/GenBank/DDBJ whole genome shotgun (WGS) entry which is preliminary data.</text>
</comment>
<feature type="compositionally biased region" description="Acidic residues" evidence="1">
    <location>
        <begin position="151"/>
        <end position="166"/>
    </location>
</feature>
<dbReference type="Gene3D" id="3.10.450.50">
    <property type="match status" value="1"/>
</dbReference>
<evidence type="ECO:0000259" key="2">
    <source>
        <dbReference type="Pfam" id="PF14534"/>
    </source>
</evidence>
<keyword evidence="4" id="KW-1185">Reference proteome</keyword>
<dbReference type="Pfam" id="PF14534">
    <property type="entry name" value="DUF4440"/>
    <property type="match status" value="1"/>
</dbReference>
<proteinExistence type="predicted"/>
<dbReference type="InterPro" id="IPR027843">
    <property type="entry name" value="DUF4440"/>
</dbReference>